<accession>X6MZ24</accession>
<dbReference type="InterPro" id="IPR036770">
    <property type="entry name" value="Ankyrin_rpt-contain_sf"/>
</dbReference>
<proteinExistence type="predicted"/>
<comment type="caution">
    <text evidence="1">The sequence shown here is derived from an EMBL/GenBank/DDBJ whole genome shotgun (WGS) entry which is preliminary data.</text>
</comment>
<evidence type="ECO:0008006" key="3">
    <source>
        <dbReference type="Google" id="ProtNLM"/>
    </source>
</evidence>
<dbReference type="SUPFAM" id="SSF48403">
    <property type="entry name" value="Ankyrin repeat"/>
    <property type="match status" value="1"/>
</dbReference>
<protein>
    <recommendedName>
        <fullName evidence="3">Ankyrin repeat-containing protein</fullName>
    </recommendedName>
</protein>
<dbReference type="Gene3D" id="1.25.40.20">
    <property type="entry name" value="Ankyrin repeat-containing domain"/>
    <property type="match status" value="1"/>
</dbReference>
<name>X6MZ24_RETFI</name>
<keyword evidence="2" id="KW-1185">Reference proteome</keyword>
<evidence type="ECO:0000313" key="2">
    <source>
        <dbReference type="Proteomes" id="UP000023152"/>
    </source>
</evidence>
<dbReference type="Proteomes" id="UP000023152">
    <property type="component" value="Unassembled WGS sequence"/>
</dbReference>
<gene>
    <name evidence="1" type="ORF">RFI_18962</name>
</gene>
<reference evidence="1 2" key="1">
    <citation type="journal article" date="2013" name="Curr. Biol.">
        <title>The Genome of the Foraminiferan Reticulomyxa filosa.</title>
        <authorList>
            <person name="Glockner G."/>
            <person name="Hulsmann N."/>
            <person name="Schleicher M."/>
            <person name="Noegel A.A."/>
            <person name="Eichinger L."/>
            <person name="Gallinger C."/>
            <person name="Pawlowski J."/>
            <person name="Sierra R."/>
            <person name="Euteneuer U."/>
            <person name="Pillet L."/>
            <person name="Moustafa A."/>
            <person name="Platzer M."/>
            <person name="Groth M."/>
            <person name="Szafranski K."/>
            <person name="Schliwa M."/>
        </authorList>
    </citation>
    <scope>NUCLEOTIDE SEQUENCE [LARGE SCALE GENOMIC DNA]</scope>
</reference>
<evidence type="ECO:0000313" key="1">
    <source>
        <dbReference type="EMBL" id="ETO18315.1"/>
    </source>
</evidence>
<feature type="non-terminal residue" evidence="1">
    <location>
        <position position="191"/>
    </location>
</feature>
<organism evidence="1 2">
    <name type="scientific">Reticulomyxa filosa</name>
    <dbReference type="NCBI Taxonomy" id="46433"/>
    <lineage>
        <taxon>Eukaryota</taxon>
        <taxon>Sar</taxon>
        <taxon>Rhizaria</taxon>
        <taxon>Retaria</taxon>
        <taxon>Foraminifera</taxon>
        <taxon>Monothalamids</taxon>
        <taxon>Reticulomyxidae</taxon>
        <taxon>Reticulomyxa</taxon>
    </lineage>
</organism>
<dbReference type="EMBL" id="ASPP01015135">
    <property type="protein sequence ID" value="ETO18315.1"/>
    <property type="molecule type" value="Genomic_DNA"/>
</dbReference>
<sequence length="191" mass="22202">MQACKNRVKLKDIHSVTLFPWQRCIDLAAQEGKDIRIGSFAYLVSSPKPLLIALFNSGFDKYGEIFQQKQKSIIDIDVNLLDENGQSIVYHLVLQLKHRELQLLFEICRRKARQVFLNFTDKFGFTPLYYALQIHIRERLHFQKIPKAERDKTHSQALHDAFTFQFLNSEFVQDKTTIKISTDTTAVAAIN</sequence>
<dbReference type="AlphaFoldDB" id="X6MZ24"/>